<organism evidence="11 12">
    <name type="scientific">Dillenia turbinata</name>
    <dbReference type="NCBI Taxonomy" id="194707"/>
    <lineage>
        <taxon>Eukaryota</taxon>
        <taxon>Viridiplantae</taxon>
        <taxon>Streptophyta</taxon>
        <taxon>Embryophyta</taxon>
        <taxon>Tracheophyta</taxon>
        <taxon>Spermatophyta</taxon>
        <taxon>Magnoliopsida</taxon>
        <taxon>eudicotyledons</taxon>
        <taxon>Gunneridae</taxon>
        <taxon>Pentapetalae</taxon>
        <taxon>Dilleniales</taxon>
        <taxon>Dilleniaceae</taxon>
        <taxon>Dillenia</taxon>
    </lineage>
</organism>
<dbReference type="GO" id="GO:0008270">
    <property type="term" value="F:zinc ion binding"/>
    <property type="evidence" value="ECO:0007669"/>
    <property type="project" value="InterPro"/>
</dbReference>
<dbReference type="PANTHER" id="PTHR13803:SF39">
    <property type="entry name" value="SECRETORY 24AB, ISOFORM A"/>
    <property type="match status" value="1"/>
</dbReference>
<evidence type="ECO:0000259" key="7">
    <source>
        <dbReference type="Pfam" id="PF04810"/>
    </source>
</evidence>
<dbReference type="SUPFAM" id="SSF82919">
    <property type="entry name" value="Zn-finger domain of Sec23/24"/>
    <property type="match status" value="1"/>
</dbReference>
<dbReference type="Gene3D" id="3.40.50.410">
    <property type="entry name" value="von Willebrand factor, type A domain"/>
    <property type="match status" value="1"/>
</dbReference>
<dbReference type="GO" id="GO:0006886">
    <property type="term" value="P:intracellular protein transport"/>
    <property type="evidence" value="ECO:0007669"/>
    <property type="project" value="InterPro"/>
</dbReference>
<dbReference type="SUPFAM" id="SSF82754">
    <property type="entry name" value="C-terminal, gelsolin-like domain of Sec23/24"/>
    <property type="match status" value="1"/>
</dbReference>
<evidence type="ECO:0000256" key="5">
    <source>
        <dbReference type="ARBA" id="ARBA00023034"/>
    </source>
</evidence>
<dbReference type="SUPFAM" id="SSF81811">
    <property type="entry name" value="Helical domain of Sec23/24"/>
    <property type="match status" value="1"/>
</dbReference>
<dbReference type="Proteomes" id="UP001370490">
    <property type="component" value="Unassembled WGS sequence"/>
</dbReference>
<dbReference type="Gene3D" id="1.20.120.730">
    <property type="entry name" value="Sec23/Sec24 helical domain"/>
    <property type="match status" value="1"/>
</dbReference>
<dbReference type="PANTHER" id="PTHR13803">
    <property type="entry name" value="SEC24-RELATED PROTEIN"/>
    <property type="match status" value="1"/>
</dbReference>
<evidence type="ECO:0000256" key="2">
    <source>
        <dbReference type="ARBA" id="ARBA00008334"/>
    </source>
</evidence>
<dbReference type="SUPFAM" id="SSF53300">
    <property type="entry name" value="vWA-like"/>
    <property type="match status" value="1"/>
</dbReference>
<evidence type="ECO:0000256" key="6">
    <source>
        <dbReference type="SAM" id="MobiDB-lite"/>
    </source>
</evidence>
<dbReference type="Pfam" id="PF04810">
    <property type="entry name" value="zf-Sec23_Sec24"/>
    <property type="match status" value="1"/>
</dbReference>
<dbReference type="InterPro" id="IPR036175">
    <property type="entry name" value="Sec23/24_helical_dom_sf"/>
</dbReference>
<dbReference type="Pfam" id="PF04811">
    <property type="entry name" value="Sec23_trunk"/>
    <property type="match status" value="1"/>
</dbReference>
<dbReference type="GO" id="GO:0070971">
    <property type="term" value="C:endoplasmic reticulum exit site"/>
    <property type="evidence" value="ECO:0007669"/>
    <property type="project" value="TreeGrafter"/>
</dbReference>
<dbReference type="EMBL" id="JBAMMX010000025">
    <property type="protein sequence ID" value="KAK6915303.1"/>
    <property type="molecule type" value="Genomic_DNA"/>
</dbReference>
<dbReference type="InterPro" id="IPR036174">
    <property type="entry name" value="Znf_Sec23_Sec24_sf"/>
</dbReference>
<dbReference type="Pfam" id="PF08033">
    <property type="entry name" value="Sec23_BS"/>
    <property type="match status" value="1"/>
</dbReference>
<sequence length="1036" mass="114470">MNKNLNEVDRTKVHSFTVSKMRPAGTENPGHHNYPARPAGTPFAAAAPPRTPFMSSGPVVGSDASSFRPAHLPGTNEANIPTVPSSSSPPSVGNYPRFMTPQFPSTAPSSNVRAPAGPSVFTPTMQPSANQIMPPPVSFGPQPQKSSVPMGSPLQNMNPAPSGLIPQPPLDSFSAPRPNLQPPTSIAQPFPGYAHRQLNAGPQGPPVQSTFLGHQGGYASAPQVPPPFLGQQVASVQPPPLAGSAVQHPGSGPPLGPMQGLAEDFSSLSLGSVPGSMDPGLDVKALPRPLDGDVESNSFYELYPMNCDSRYFRLTTTAIPNSQSLISRWHLPLGAVVCPLAPPPVGEEVPVINFASTGIIRCRRCRTYINPYVTFTDSGRKWRCNICSLLNDVTGDYFAHLDATGRRTDLDQRPELSKGSVEFVAPTEYMVRPPMPPSYFFLIDVSYSSVRSGMLESSLNQPQMMVVSDLEDIFVPLPDDLLVNLSESRNVVDAFLDSLPSIFQNTANVESCFGPALKAAFMVMSQLGGKLLIFQSTLPSLGIGRLRLRGDDLRVYGTDKEYSLRIAEDSFYKQMAADLSKYQIGVNVYAFSDKYTDIASLGTLAKYTGGQVYYYPNFQSAIHGEKLRHELSRDLTRETAWEAVMRVRCGKGVRFTTYHGNFMLRSTDLLALPAVDCDKAYAMQLSLEETLLTTSTVYFQVALLYTSSSGERRIRVHTAAAPVVTDLGEMYRQADTRAIISVLARLAIEKSLSHKLEDARQSIQQRIVKAFREYRNLYAVQHRLSGRMIYPESLKFLPLYGLALCKSMALRGGHADALLDDRCAAGYTMMALPVKRLLKLLYPDLIRIDEYLLKASGQTDDSQSFMKRLPLAAESLDYRGLYIYDDGFRFLVWFGRMLAAEIITSLLGIDLPMELSKVSLFEHDNEISRKLLKILNRLRENDPSYYQLCHLVRQGEQPREGLLFLTNLIEDQIGGTNGYADWMLQLHRQLESYWRQDLASIRLEQLGAFVPQCSVTRVLPKGFSGTFDMMHEMLQN</sequence>
<dbReference type="GO" id="GO:0000139">
    <property type="term" value="C:Golgi membrane"/>
    <property type="evidence" value="ECO:0007669"/>
    <property type="project" value="UniProtKB-SubCell"/>
</dbReference>
<comment type="subcellular location">
    <subcellularLocation>
        <location evidence="1">Golgi apparatus membrane</location>
    </subcellularLocation>
</comment>
<name>A0AAN8YZK3_9MAGN</name>
<reference evidence="11 12" key="1">
    <citation type="submission" date="2023-12" db="EMBL/GenBank/DDBJ databases">
        <title>A high-quality genome assembly for Dillenia turbinata (Dilleniales).</title>
        <authorList>
            <person name="Chanderbali A."/>
        </authorList>
    </citation>
    <scope>NUCLEOTIDE SEQUENCE [LARGE SCALE GENOMIC DNA]</scope>
    <source>
        <strain evidence="11">LSX21</strain>
        <tissue evidence="11">Leaf</tissue>
    </source>
</reference>
<feature type="domain" description="Zinc finger Sec23/Sec24-type" evidence="7">
    <location>
        <begin position="359"/>
        <end position="397"/>
    </location>
</feature>
<dbReference type="GO" id="GO:0030127">
    <property type="term" value="C:COPII vesicle coat"/>
    <property type="evidence" value="ECO:0007669"/>
    <property type="project" value="InterPro"/>
</dbReference>
<accession>A0AAN8YZK3</accession>
<keyword evidence="12" id="KW-1185">Reference proteome</keyword>
<comment type="caution">
    <text evidence="11">The sequence shown here is derived from an EMBL/GenBank/DDBJ whole genome shotgun (WGS) entry which is preliminary data.</text>
</comment>
<dbReference type="SUPFAM" id="SSF81995">
    <property type="entry name" value="beta-sandwich domain of Sec23/24"/>
    <property type="match status" value="1"/>
</dbReference>
<evidence type="ECO:0000313" key="11">
    <source>
        <dbReference type="EMBL" id="KAK6915303.1"/>
    </source>
</evidence>
<dbReference type="GO" id="GO:0000149">
    <property type="term" value="F:SNARE binding"/>
    <property type="evidence" value="ECO:0007669"/>
    <property type="project" value="TreeGrafter"/>
</dbReference>
<gene>
    <name evidence="11" type="ORF">RJ641_020420</name>
</gene>
<dbReference type="InterPro" id="IPR036180">
    <property type="entry name" value="Gelsolin-like_dom_sf"/>
</dbReference>
<dbReference type="InterPro" id="IPR006896">
    <property type="entry name" value="Sec23/24_trunk_dom"/>
</dbReference>
<evidence type="ECO:0000256" key="1">
    <source>
        <dbReference type="ARBA" id="ARBA00004394"/>
    </source>
</evidence>
<dbReference type="GO" id="GO:0090110">
    <property type="term" value="P:COPII-coated vesicle cargo loading"/>
    <property type="evidence" value="ECO:0007669"/>
    <property type="project" value="TreeGrafter"/>
</dbReference>
<dbReference type="InterPro" id="IPR006895">
    <property type="entry name" value="Znf_Sec23_Sec24"/>
</dbReference>
<dbReference type="AlphaFoldDB" id="A0AAN8YZK3"/>
<evidence type="ECO:0000259" key="9">
    <source>
        <dbReference type="Pfam" id="PF04815"/>
    </source>
</evidence>
<feature type="domain" description="Sec23/Sec24 beta-sandwich" evidence="10">
    <location>
        <begin position="640"/>
        <end position="724"/>
    </location>
</feature>
<comment type="similarity">
    <text evidence="2">Belongs to the SEC23/SEC24 family. SEC24 subfamily.</text>
</comment>
<dbReference type="InterPro" id="IPR006900">
    <property type="entry name" value="Sec23/24_helical_dom"/>
</dbReference>
<dbReference type="InterPro" id="IPR036465">
    <property type="entry name" value="vWFA_dom_sf"/>
</dbReference>
<feature type="domain" description="Sec23/Sec24 helical" evidence="9">
    <location>
        <begin position="735"/>
        <end position="838"/>
    </location>
</feature>
<keyword evidence="4" id="KW-0653">Protein transport</keyword>
<feature type="domain" description="Sec23/Sec24 trunk" evidence="8">
    <location>
        <begin position="455"/>
        <end position="634"/>
    </location>
</feature>
<protein>
    <submittedName>
        <fullName evidence="11">Sec23/Sec24, helical domain</fullName>
    </submittedName>
</protein>
<proteinExistence type="inferred from homology"/>
<evidence type="ECO:0000259" key="8">
    <source>
        <dbReference type="Pfam" id="PF04811"/>
    </source>
</evidence>
<evidence type="ECO:0000256" key="3">
    <source>
        <dbReference type="ARBA" id="ARBA00022448"/>
    </source>
</evidence>
<keyword evidence="5" id="KW-0333">Golgi apparatus</keyword>
<dbReference type="Gene3D" id="2.30.30.380">
    <property type="entry name" value="Zn-finger domain of Sec23/24"/>
    <property type="match status" value="1"/>
</dbReference>
<dbReference type="InterPro" id="IPR050550">
    <property type="entry name" value="SEC23_SEC24_subfamily"/>
</dbReference>
<evidence type="ECO:0000313" key="12">
    <source>
        <dbReference type="Proteomes" id="UP001370490"/>
    </source>
</evidence>
<evidence type="ECO:0000256" key="4">
    <source>
        <dbReference type="ARBA" id="ARBA00022927"/>
    </source>
</evidence>
<dbReference type="InterPro" id="IPR012990">
    <property type="entry name" value="Beta-sandwich_Sec23_24"/>
</dbReference>
<feature type="region of interest" description="Disordered" evidence="6">
    <location>
        <begin position="72"/>
        <end position="91"/>
    </location>
</feature>
<evidence type="ECO:0000259" key="10">
    <source>
        <dbReference type="Pfam" id="PF08033"/>
    </source>
</evidence>
<keyword evidence="3" id="KW-0813">Transport</keyword>
<dbReference type="Pfam" id="PF04815">
    <property type="entry name" value="Sec23_helical"/>
    <property type="match status" value="1"/>
</dbReference>